<evidence type="ECO:0000313" key="3">
    <source>
        <dbReference type="Proteomes" id="UP000824469"/>
    </source>
</evidence>
<evidence type="ECO:0000256" key="1">
    <source>
        <dbReference type="SAM" id="SignalP"/>
    </source>
</evidence>
<keyword evidence="3" id="KW-1185">Reference proteome</keyword>
<dbReference type="AlphaFoldDB" id="A0AA38C080"/>
<dbReference type="EMBL" id="JAHRHJ020003765">
    <property type="protein sequence ID" value="KAH9291212.1"/>
    <property type="molecule type" value="Genomic_DNA"/>
</dbReference>
<keyword evidence="1" id="KW-0732">Signal</keyword>
<accession>A0AA38C080</accession>
<sequence length="160" mass="17969">MAVVKMELGFYAKFVLLVVVGCEGFSDEQVNVLDSSSSPNLQGETLCIRSHDYNSSWISLNTYTYVDNEYPRFSSEEACEESYFVSVNESGDATVKTMTPVFIAMKKSEIPSMKWWSKRLNLTAPYARIGCEVIAYSNKEVSSGSSMPTLNQLFLFHTGY</sequence>
<proteinExistence type="predicted"/>
<comment type="caution">
    <text evidence="2">The sequence shown here is derived from an EMBL/GenBank/DDBJ whole genome shotgun (WGS) entry which is preliminary data.</text>
</comment>
<evidence type="ECO:0000313" key="2">
    <source>
        <dbReference type="EMBL" id="KAH9291212.1"/>
    </source>
</evidence>
<organism evidence="2 3">
    <name type="scientific">Taxus chinensis</name>
    <name type="common">Chinese yew</name>
    <name type="synonym">Taxus wallichiana var. chinensis</name>
    <dbReference type="NCBI Taxonomy" id="29808"/>
    <lineage>
        <taxon>Eukaryota</taxon>
        <taxon>Viridiplantae</taxon>
        <taxon>Streptophyta</taxon>
        <taxon>Embryophyta</taxon>
        <taxon>Tracheophyta</taxon>
        <taxon>Spermatophyta</taxon>
        <taxon>Pinopsida</taxon>
        <taxon>Pinidae</taxon>
        <taxon>Conifers II</taxon>
        <taxon>Cupressales</taxon>
        <taxon>Taxaceae</taxon>
        <taxon>Taxus</taxon>
    </lineage>
</organism>
<feature type="chain" id="PRO_5041275186" evidence="1">
    <location>
        <begin position="25"/>
        <end position="160"/>
    </location>
</feature>
<reference evidence="2 3" key="1">
    <citation type="journal article" date="2021" name="Nat. Plants">
        <title>The Taxus genome provides insights into paclitaxel biosynthesis.</title>
        <authorList>
            <person name="Xiong X."/>
            <person name="Gou J."/>
            <person name="Liao Q."/>
            <person name="Li Y."/>
            <person name="Zhou Q."/>
            <person name="Bi G."/>
            <person name="Li C."/>
            <person name="Du R."/>
            <person name="Wang X."/>
            <person name="Sun T."/>
            <person name="Guo L."/>
            <person name="Liang H."/>
            <person name="Lu P."/>
            <person name="Wu Y."/>
            <person name="Zhang Z."/>
            <person name="Ro D.K."/>
            <person name="Shang Y."/>
            <person name="Huang S."/>
            <person name="Yan J."/>
        </authorList>
    </citation>
    <scope>NUCLEOTIDE SEQUENCE [LARGE SCALE GENOMIC DNA]</scope>
    <source>
        <strain evidence="2">Ta-2019</strain>
    </source>
</reference>
<gene>
    <name evidence="2" type="ORF">KI387_043593</name>
</gene>
<feature type="signal peptide" evidence="1">
    <location>
        <begin position="1"/>
        <end position="24"/>
    </location>
</feature>
<dbReference type="Proteomes" id="UP000824469">
    <property type="component" value="Unassembled WGS sequence"/>
</dbReference>
<protein>
    <submittedName>
        <fullName evidence="2">Uncharacterized protein</fullName>
    </submittedName>
</protein>
<name>A0AA38C080_TAXCH</name>